<comment type="caution">
    <text evidence="2">The sequence shown here is derived from an EMBL/GenBank/DDBJ whole genome shotgun (WGS) entry which is preliminary data.</text>
</comment>
<dbReference type="Proteomes" id="UP000654075">
    <property type="component" value="Unassembled WGS sequence"/>
</dbReference>
<name>A0A813DXE4_POLGL</name>
<accession>A0A813DXE4</accession>
<reference evidence="2" key="1">
    <citation type="submission" date="2021-02" db="EMBL/GenBank/DDBJ databases">
        <authorList>
            <person name="Dougan E. K."/>
            <person name="Rhodes N."/>
            <person name="Thang M."/>
            <person name="Chan C."/>
        </authorList>
    </citation>
    <scope>NUCLEOTIDE SEQUENCE</scope>
</reference>
<sequence>MGSSASVRANSAAVLPSTTAAGAFHAVQKEQQPGAEEKEQDEVEFASLATQSARGLKATTFGLVEFCPRGDARTPIFGSFGGEGEGPPMQPRKGGPHGDDHEAWMQQLLWFQPDTFADTAFQRWEKNQKTHPLRQKNSSKRGGSKI</sequence>
<gene>
    <name evidence="2" type="ORF">PGLA1383_LOCUS12767</name>
</gene>
<keyword evidence="3" id="KW-1185">Reference proteome</keyword>
<feature type="region of interest" description="Disordered" evidence="1">
    <location>
        <begin position="124"/>
        <end position="146"/>
    </location>
</feature>
<dbReference type="AlphaFoldDB" id="A0A813DXE4"/>
<dbReference type="EMBL" id="CAJNNV010006878">
    <property type="protein sequence ID" value="CAE8594199.1"/>
    <property type="molecule type" value="Genomic_DNA"/>
</dbReference>
<evidence type="ECO:0000256" key="1">
    <source>
        <dbReference type="SAM" id="MobiDB-lite"/>
    </source>
</evidence>
<proteinExistence type="predicted"/>
<organism evidence="2 3">
    <name type="scientific">Polarella glacialis</name>
    <name type="common">Dinoflagellate</name>
    <dbReference type="NCBI Taxonomy" id="89957"/>
    <lineage>
        <taxon>Eukaryota</taxon>
        <taxon>Sar</taxon>
        <taxon>Alveolata</taxon>
        <taxon>Dinophyceae</taxon>
        <taxon>Suessiales</taxon>
        <taxon>Suessiaceae</taxon>
        <taxon>Polarella</taxon>
    </lineage>
</organism>
<feature type="compositionally biased region" description="Basic residues" evidence="1">
    <location>
        <begin position="129"/>
        <end position="146"/>
    </location>
</feature>
<evidence type="ECO:0000313" key="2">
    <source>
        <dbReference type="EMBL" id="CAE8594199.1"/>
    </source>
</evidence>
<protein>
    <submittedName>
        <fullName evidence="2">Uncharacterized protein</fullName>
    </submittedName>
</protein>
<feature type="region of interest" description="Disordered" evidence="1">
    <location>
        <begin position="75"/>
        <end position="100"/>
    </location>
</feature>
<evidence type="ECO:0000313" key="3">
    <source>
        <dbReference type="Proteomes" id="UP000654075"/>
    </source>
</evidence>